<dbReference type="OrthoDB" id="29145at2759"/>
<dbReference type="Proteomes" id="UP000439903">
    <property type="component" value="Unassembled WGS sequence"/>
</dbReference>
<name>A0A8H4AKL0_GIGMA</name>
<evidence type="ECO:0000256" key="2">
    <source>
        <dbReference type="ARBA" id="ARBA00022448"/>
    </source>
</evidence>
<keyword evidence="8" id="KW-1185">Reference proteome</keyword>
<keyword evidence="3" id="KW-0677">Repeat</keyword>
<dbReference type="SMART" id="SM00185">
    <property type="entry name" value="ARM"/>
    <property type="match status" value="7"/>
</dbReference>
<dbReference type="GO" id="GO:0005737">
    <property type="term" value="C:cytoplasm"/>
    <property type="evidence" value="ECO:0007669"/>
    <property type="project" value="InterPro"/>
</dbReference>
<dbReference type="InterPro" id="IPR011989">
    <property type="entry name" value="ARM-like"/>
</dbReference>
<evidence type="ECO:0000256" key="6">
    <source>
        <dbReference type="PROSITE-ProRule" id="PRU00259"/>
    </source>
</evidence>
<evidence type="ECO:0000313" key="7">
    <source>
        <dbReference type="EMBL" id="KAF0506722.1"/>
    </source>
</evidence>
<feature type="repeat" description="ARM" evidence="6">
    <location>
        <begin position="223"/>
        <end position="251"/>
    </location>
</feature>
<dbReference type="GO" id="GO:0006606">
    <property type="term" value="P:protein import into nucleus"/>
    <property type="evidence" value="ECO:0007669"/>
    <property type="project" value="InterPro"/>
</dbReference>
<proteinExistence type="inferred from homology"/>
<reference evidence="7 8" key="1">
    <citation type="journal article" date="2019" name="Environ. Microbiol.">
        <title>At the nexus of three kingdoms: the genome of the mycorrhizal fungus Gigaspora margarita provides insights into plant, endobacterial and fungal interactions.</title>
        <authorList>
            <person name="Venice F."/>
            <person name="Ghignone S."/>
            <person name="Salvioli di Fossalunga A."/>
            <person name="Amselem J."/>
            <person name="Novero M."/>
            <person name="Xianan X."/>
            <person name="Sedzielewska Toro K."/>
            <person name="Morin E."/>
            <person name="Lipzen A."/>
            <person name="Grigoriev I.V."/>
            <person name="Henrissat B."/>
            <person name="Martin F.M."/>
            <person name="Bonfante P."/>
        </authorList>
    </citation>
    <scope>NUCLEOTIDE SEQUENCE [LARGE SCALE GENOMIC DNA]</scope>
    <source>
        <strain evidence="7 8">BEG34</strain>
    </source>
</reference>
<dbReference type="SUPFAM" id="SSF48371">
    <property type="entry name" value="ARM repeat"/>
    <property type="match status" value="1"/>
</dbReference>
<dbReference type="InterPro" id="IPR000225">
    <property type="entry name" value="Armadillo"/>
</dbReference>
<organism evidence="7 8">
    <name type="scientific">Gigaspora margarita</name>
    <dbReference type="NCBI Taxonomy" id="4874"/>
    <lineage>
        <taxon>Eukaryota</taxon>
        <taxon>Fungi</taxon>
        <taxon>Fungi incertae sedis</taxon>
        <taxon>Mucoromycota</taxon>
        <taxon>Glomeromycotina</taxon>
        <taxon>Glomeromycetes</taxon>
        <taxon>Diversisporales</taxon>
        <taxon>Gigasporaceae</taxon>
        <taxon>Gigaspora</taxon>
    </lineage>
</organism>
<evidence type="ECO:0000256" key="1">
    <source>
        <dbReference type="ARBA" id="ARBA00010394"/>
    </source>
</evidence>
<dbReference type="EMBL" id="WTPW01000485">
    <property type="protein sequence ID" value="KAF0506722.1"/>
    <property type="molecule type" value="Genomic_DNA"/>
</dbReference>
<dbReference type="PIRSF" id="PIRSF005673">
    <property type="entry name" value="Importin_alpha"/>
    <property type="match status" value="1"/>
</dbReference>
<keyword evidence="4 5" id="KW-0653">Protein transport</keyword>
<dbReference type="Pfam" id="PF00514">
    <property type="entry name" value="Arm"/>
    <property type="match status" value="3"/>
</dbReference>
<accession>A0A8H4AKL0</accession>
<dbReference type="PROSITE" id="PS50176">
    <property type="entry name" value="ARM_REPEAT"/>
    <property type="match status" value="1"/>
</dbReference>
<dbReference type="Gene3D" id="1.25.10.10">
    <property type="entry name" value="Leucine-rich Repeat Variant"/>
    <property type="match status" value="1"/>
</dbReference>
<dbReference type="GO" id="GO:0061608">
    <property type="term" value="F:nuclear import signal receptor activity"/>
    <property type="evidence" value="ECO:0007669"/>
    <property type="project" value="InterPro"/>
</dbReference>
<dbReference type="InterPro" id="IPR016024">
    <property type="entry name" value="ARM-type_fold"/>
</dbReference>
<protein>
    <recommendedName>
        <fullName evidence="5">Importin subunit alpha</fullName>
    </recommendedName>
</protein>
<dbReference type="InterPro" id="IPR024931">
    <property type="entry name" value="Importin_alpha"/>
</dbReference>
<dbReference type="PANTHER" id="PTHR23316">
    <property type="entry name" value="IMPORTIN ALPHA"/>
    <property type="match status" value="1"/>
</dbReference>
<dbReference type="AlphaFoldDB" id="A0A8H4AKL0"/>
<evidence type="ECO:0000256" key="5">
    <source>
        <dbReference type="PIRNR" id="PIRNR005673"/>
    </source>
</evidence>
<evidence type="ECO:0000313" key="8">
    <source>
        <dbReference type="Proteomes" id="UP000439903"/>
    </source>
</evidence>
<comment type="similarity">
    <text evidence="1 5">Belongs to the importin alpha family.</text>
</comment>
<evidence type="ECO:0000256" key="4">
    <source>
        <dbReference type="ARBA" id="ARBA00022927"/>
    </source>
</evidence>
<comment type="caution">
    <text evidence="7">The sequence shown here is derived from an EMBL/GenBank/DDBJ whole genome shotgun (WGS) entry which is preliminary data.</text>
</comment>
<sequence length="524" mass="58926">MDFTNANCNNGEIFMFQSSSPPKLVQPTPPPPSVIHKAKYKRNSISKNPEEARQKRIELDAQVRRKHREQLITAKRIKHNLDAYKDDDAESEFDLTHHDIEKLKSGLNDSNRDSRLSSLKDLSTYLADPPDTLKHFVINDNCIDILIKFLSGADPEEQLQATWCITNIVAGPKEFCQKAFIAIPHLITSLRGGNISLQDQTAWAIGNLAAEGPECRDLLRSNGVLIPLIELLNSKNVSIVQTTCFALSNLARGPNAKLDEFFSAGITQHLLFYLGTDEMNEVVSEIAWVLTYLTSSEDDKYTQILLKEGIVPLLVKHLRPFNHGPLALPLIRTFGNIASGPDENTDILIQQPDFLPAMLEYIQSDCRPVKKESLWVMSNITASRRPEVLIKVFNAGFIPILSSIATHTNFDIRKEAAYSLLNIASHGEEYMKPLPHQDLLPGFLVFIRSQDIDLIRLGLGYVELLLTQVQNGQQLLEQMQGIDALESVTSQEDPSLRDTSTRLMDKYFGEDFFNTNITEIQSTE</sequence>
<evidence type="ECO:0000256" key="3">
    <source>
        <dbReference type="ARBA" id="ARBA00022737"/>
    </source>
</evidence>
<gene>
    <name evidence="7" type="ORF">F8M41_019085</name>
</gene>
<keyword evidence="2 5" id="KW-0813">Transport</keyword>